<dbReference type="Proteomes" id="UP000538929">
    <property type="component" value="Unassembled WGS sequence"/>
</dbReference>
<dbReference type="Gene3D" id="3.30.470.20">
    <property type="entry name" value="ATP-grasp fold, B domain"/>
    <property type="match status" value="1"/>
</dbReference>
<dbReference type="PROSITE" id="PS50975">
    <property type="entry name" value="ATP_GRASP"/>
    <property type="match status" value="1"/>
</dbReference>
<evidence type="ECO:0000313" key="11">
    <source>
        <dbReference type="Proteomes" id="UP000538929"/>
    </source>
</evidence>
<comment type="subunit">
    <text evidence="8">Heterotetramer of two alpha and two beta subunits.</text>
</comment>
<dbReference type="PIRSF" id="PIRSF001554">
    <property type="entry name" value="SucCS_beta"/>
    <property type="match status" value="1"/>
</dbReference>
<dbReference type="Pfam" id="PF00549">
    <property type="entry name" value="Ligase_CoA"/>
    <property type="match status" value="1"/>
</dbReference>
<dbReference type="UniPathway" id="UPA00223">
    <property type="reaction ID" value="UER00999"/>
</dbReference>
<accession>A0A7W3TD66</accession>
<dbReference type="Gene3D" id="3.40.50.261">
    <property type="entry name" value="Succinyl-CoA synthetase domains"/>
    <property type="match status" value="1"/>
</dbReference>
<keyword evidence="7 8" id="KW-0460">Magnesium</keyword>
<dbReference type="NCBIfam" id="NF001913">
    <property type="entry name" value="PRK00696.1"/>
    <property type="match status" value="1"/>
</dbReference>
<evidence type="ECO:0000256" key="5">
    <source>
        <dbReference type="ARBA" id="ARBA00022741"/>
    </source>
</evidence>
<dbReference type="InterPro" id="IPR005809">
    <property type="entry name" value="Succ_CoA_ligase-like_bsu"/>
</dbReference>
<organism evidence="10 11">
    <name type="scientific">Streptomyces alkaliphilus</name>
    <dbReference type="NCBI Taxonomy" id="1472722"/>
    <lineage>
        <taxon>Bacteria</taxon>
        <taxon>Bacillati</taxon>
        <taxon>Actinomycetota</taxon>
        <taxon>Actinomycetes</taxon>
        <taxon>Kitasatosporales</taxon>
        <taxon>Streptomycetaceae</taxon>
        <taxon>Streptomyces</taxon>
    </lineage>
</organism>
<proteinExistence type="inferred from homology"/>
<reference evidence="11" key="1">
    <citation type="submission" date="2019-10" db="EMBL/GenBank/DDBJ databases">
        <title>Streptomyces sp. nov., a novel actinobacterium isolated from alkaline environment.</title>
        <authorList>
            <person name="Golinska P."/>
        </authorList>
    </citation>
    <scope>NUCLEOTIDE SEQUENCE [LARGE SCALE GENOMIC DNA]</scope>
    <source>
        <strain evidence="11">DSM 42118</strain>
    </source>
</reference>
<feature type="binding site" evidence="8">
    <location>
        <position position="45"/>
    </location>
    <ligand>
        <name>ATP</name>
        <dbReference type="ChEBI" id="CHEBI:30616"/>
    </ligand>
</feature>
<comment type="catalytic activity">
    <reaction evidence="8">
        <text>succinate + ATP + CoA = succinyl-CoA + ADP + phosphate</text>
        <dbReference type="Rhea" id="RHEA:17661"/>
        <dbReference type="ChEBI" id="CHEBI:30031"/>
        <dbReference type="ChEBI" id="CHEBI:30616"/>
        <dbReference type="ChEBI" id="CHEBI:43474"/>
        <dbReference type="ChEBI" id="CHEBI:57287"/>
        <dbReference type="ChEBI" id="CHEBI:57292"/>
        <dbReference type="ChEBI" id="CHEBI:456216"/>
        <dbReference type="EC" id="6.2.1.5"/>
    </reaction>
</comment>
<dbReference type="InterPro" id="IPR017866">
    <property type="entry name" value="Succ-CoA_synthase_bsu_CS"/>
</dbReference>
<keyword evidence="2 8" id="KW-0816">Tricarboxylic acid cycle</keyword>
<keyword evidence="5 8" id="KW-0547">Nucleotide-binding</keyword>
<dbReference type="PANTHER" id="PTHR11815">
    <property type="entry name" value="SUCCINYL-COA SYNTHETASE BETA CHAIN"/>
    <property type="match status" value="1"/>
</dbReference>
<dbReference type="PROSITE" id="PS01217">
    <property type="entry name" value="SUCCINYL_COA_LIG_3"/>
    <property type="match status" value="1"/>
</dbReference>
<feature type="binding site" evidence="8">
    <location>
        <position position="256"/>
    </location>
    <ligand>
        <name>substrate</name>
        <note>ligand shared with subunit alpha</note>
    </ligand>
</feature>
<feature type="binding site" evidence="8">
    <location>
        <position position="191"/>
    </location>
    <ligand>
        <name>Mg(2+)</name>
        <dbReference type="ChEBI" id="CHEBI:18420"/>
    </ligand>
</feature>
<feature type="binding site" evidence="8">
    <location>
        <position position="99"/>
    </location>
    <ligand>
        <name>ATP</name>
        <dbReference type="ChEBI" id="CHEBI:30616"/>
    </ligand>
</feature>
<feature type="binding site" evidence="8">
    <location>
        <begin position="318"/>
        <end position="320"/>
    </location>
    <ligand>
        <name>substrate</name>
        <note>ligand shared with subunit alpha</note>
    </ligand>
</feature>
<feature type="binding site" evidence="8">
    <location>
        <position position="94"/>
    </location>
    <ligand>
        <name>ATP</name>
        <dbReference type="ChEBI" id="CHEBI:30616"/>
    </ligand>
</feature>
<dbReference type="GO" id="GO:0006099">
    <property type="term" value="P:tricarboxylic acid cycle"/>
    <property type="evidence" value="ECO:0007669"/>
    <property type="project" value="UniProtKB-UniRule"/>
</dbReference>
<keyword evidence="3 8" id="KW-0436">Ligase</keyword>
<dbReference type="Gene3D" id="3.30.1490.20">
    <property type="entry name" value="ATP-grasp fold, A domain"/>
    <property type="match status" value="1"/>
</dbReference>
<dbReference type="GO" id="GO:0006104">
    <property type="term" value="P:succinyl-CoA metabolic process"/>
    <property type="evidence" value="ECO:0007669"/>
    <property type="project" value="TreeGrafter"/>
</dbReference>
<dbReference type="Pfam" id="PF08442">
    <property type="entry name" value="ATP-grasp_2"/>
    <property type="match status" value="1"/>
</dbReference>
<evidence type="ECO:0000313" key="10">
    <source>
        <dbReference type="EMBL" id="MBB0244612.1"/>
    </source>
</evidence>
<evidence type="ECO:0000256" key="2">
    <source>
        <dbReference type="ARBA" id="ARBA00022532"/>
    </source>
</evidence>
<dbReference type="GO" id="GO:0005524">
    <property type="term" value="F:ATP binding"/>
    <property type="evidence" value="ECO:0007669"/>
    <property type="project" value="UniProtKB-UniRule"/>
</dbReference>
<dbReference type="SUPFAM" id="SSF52210">
    <property type="entry name" value="Succinyl-CoA synthetase domains"/>
    <property type="match status" value="1"/>
</dbReference>
<feature type="domain" description="ATP-grasp" evidence="9">
    <location>
        <begin position="9"/>
        <end position="225"/>
    </location>
</feature>
<feature type="binding site" evidence="8">
    <location>
        <position position="205"/>
    </location>
    <ligand>
        <name>Mg(2+)</name>
        <dbReference type="ChEBI" id="CHEBI:18420"/>
    </ligand>
</feature>
<feature type="binding site" evidence="8">
    <location>
        <begin position="52"/>
        <end position="54"/>
    </location>
    <ligand>
        <name>ATP</name>
        <dbReference type="ChEBI" id="CHEBI:30616"/>
    </ligand>
</feature>
<evidence type="ECO:0000256" key="1">
    <source>
        <dbReference type="ARBA" id="ARBA00009182"/>
    </source>
</evidence>
<comment type="cofactor">
    <cofactor evidence="8">
        <name>Mg(2+)</name>
        <dbReference type="ChEBI" id="CHEBI:18420"/>
    </cofactor>
    <text evidence="8">Binds 1 Mg(2+) ion per subunit.</text>
</comment>
<dbReference type="GO" id="GO:0000287">
    <property type="term" value="F:magnesium ion binding"/>
    <property type="evidence" value="ECO:0007669"/>
    <property type="project" value="UniProtKB-UniRule"/>
</dbReference>
<dbReference type="FunFam" id="3.40.50.261:FF:000007">
    <property type="entry name" value="Succinate--CoA ligase [ADP-forming] subunit beta"/>
    <property type="match status" value="1"/>
</dbReference>
<dbReference type="InterPro" id="IPR005811">
    <property type="entry name" value="SUCC_ACL_C"/>
</dbReference>
<dbReference type="GO" id="GO:0004775">
    <property type="term" value="F:succinate-CoA ligase (ADP-forming) activity"/>
    <property type="evidence" value="ECO:0007669"/>
    <property type="project" value="UniProtKB-UniRule"/>
</dbReference>
<dbReference type="InterPro" id="IPR013815">
    <property type="entry name" value="ATP_grasp_subdomain_1"/>
</dbReference>
<dbReference type="HAMAP" id="MF_00558">
    <property type="entry name" value="Succ_CoA_beta"/>
    <property type="match status" value="1"/>
</dbReference>
<dbReference type="NCBIfam" id="TIGR01016">
    <property type="entry name" value="sucCoAbeta"/>
    <property type="match status" value="1"/>
</dbReference>
<gene>
    <name evidence="8 10" type="primary">sucC</name>
    <name evidence="10" type="ORF">FNQ90_10980</name>
</gene>
<dbReference type="EMBL" id="VKHT01000276">
    <property type="protein sequence ID" value="MBB0244612.1"/>
    <property type="molecule type" value="Genomic_DNA"/>
</dbReference>
<evidence type="ECO:0000256" key="6">
    <source>
        <dbReference type="ARBA" id="ARBA00022840"/>
    </source>
</evidence>
<evidence type="ECO:0000256" key="7">
    <source>
        <dbReference type="ARBA" id="ARBA00022842"/>
    </source>
</evidence>
<comment type="caution">
    <text evidence="10">The sequence shown here is derived from an EMBL/GenBank/DDBJ whole genome shotgun (WGS) entry which is preliminary data.</text>
</comment>
<evidence type="ECO:0000256" key="3">
    <source>
        <dbReference type="ARBA" id="ARBA00022598"/>
    </source>
</evidence>
<comment type="pathway">
    <text evidence="8">Carbohydrate metabolism; tricarboxylic acid cycle; succinate from succinyl-CoA (ligase route): step 1/1.</text>
</comment>
<sequence length="390" mass="40690">MDLFEYQARDLFAKHDVPVLAGEVIDTPEAAREVTERLGGRAVVKAQVKTGGRGKAGGVKLASDPDDAVEKARAILGMDIKGHTVHKVMLAQTADIAEEYYVSFLLDRTNRTFLAMASVEGGVDIEEVAATKPEALAKIPVDAIDGVGIEKAREIVAAANFPAEVAEQVAEALVKLWDVFIKEDALLVEVNPLVKTGEGRIIALDGKVSLDANAEFRQPDHAALEDKAAADPLEAAAKAKGLNYVKLDGEVGIIGNGAGLVMSTLDVVAYAGESRGGVKPANFLDIGGGASAEVMANGLEIILGDPAVKSVFVNVFGGITACDAVANGIVQALELLSSRGETVDKPLVVRLDGNNAELGRKILSDADHPLVEQVDTMDGAAARAAELAAK</sequence>
<comment type="function">
    <text evidence="8">Succinyl-CoA synthetase functions in the citric acid cycle (TCA), coupling the hydrolysis of succinyl-CoA to the synthesis of either ATP or GTP and thus represents the only step of substrate-level phosphorylation in the TCA. The beta subunit provides nucleotide specificity of the enzyme and binds the substrate succinate, while the binding sites for coenzyme A and phosphate are found in the alpha subunit.</text>
</comment>
<evidence type="ECO:0000256" key="4">
    <source>
        <dbReference type="ARBA" id="ARBA00022723"/>
    </source>
</evidence>
<dbReference type="AlphaFoldDB" id="A0A7W3TD66"/>
<comment type="similarity">
    <text evidence="1 8">Belongs to the succinate/malate CoA ligase beta subunit family.</text>
</comment>
<comment type="catalytic activity">
    <reaction evidence="8">
        <text>GTP + succinate + CoA = succinyl-CoA + GDP + phosphate</text>
        <dbReference type="Rhea" id="RHEA:22120"/>
        <dbReference type="ChEBI" id="CHEBI:30031"/>
        <dbReference type="ChEBI" id="CHEBI:37565"/>
        <dbReference type="ChEBI" id="CHEBI:43474"/>
        <dbReference type="ChEBI" id="CHEBI:57287"/>
        <dbReference type="ChEBI" id="CHEBI:57292"/>
        <dbReference type="ChEBI" id="CHEBI:58189"/>
    </reaction>
</comment>
<dbReference type="RefSeq" id="WP_143618888.1">
    <property type="nucleotide sequence ID" value="NZ_VJYJ02000133.1"/>
</dbReference>
<dbReference type="FunFam" id="3.30.1490.20:FF:000014">
    <property type="entry name" value="Succinate--CoA ligase [ADP-forming] subunit beta"/>
    <property type="match status" value="1"/>
</dbReference>
<dbReference type="InterPro" id="IPR013650">
    <property type="entry name" value="ATP-grasp_succ-CoA_synth-type"/>
</dbReference>
<evidence type="ECO:0000259" key="9">
    <source>
        <dbReference type="PROSITE" id="PS50975"/>
    </source>
</evidence>
<dbReference type="GO" id="GO:0005829">
    <property type="term" value="C:cytosol"/>
    <property type="evidence" value="ECO:0007669"/>
    <property type="project" value="TreeGrafter"/>
</dbReference>
<dbReference type="GO" id="GO:0042709">
    <property type="term" value="C:succinate-CoA ligase complex"/>
    <property type="evidence" value="ECO:0007669"/>
    <property type="project" value="TreeGrafter"/>
</dbReference>
<dbReference type="InterPro" id="IPR011761">
    <property type="entry name" value="ATP-grasp"/>
</dbReference>
<name>A0A7W3TD66_9ACTN</name>
<keyword evidence="11" id="KW-1185">Reference proteome</keyword>
<dbReference type="EC" id="6.2.1.5" evidence="8"/>
<dbReference type="SUPFAM" id="SSF56059">
    <property type="entry name" value="Glutathione synthetase ATP-binding domain-like"/>
    <property type="match status" value="1"/>
</dbReference>
<comment type="caution">
    <text evidence="8">Lacks conserved residue(s) required for the propagation of feature annotation.</text>
</comment>
<evidence type="ECO:0000256" key="8">
    <source>
        <dbReference type="HAMAP-Rule" id="MF_00558"/>
    </source>
</evidence>
<keyword evidence="6 8" id="KW-0067">ATP-binding</keyword>
<dbReference type="FunFam" id="3.30.470.20:FF:000002">
    <property type="entry name" value="Succinate--CoA ligase [ADP-forming] subunit beta"/>
    <property type="match status" value="1"/>
</dbReference>
<dbReference type="PANTHER" id="PTHR11815:SF10">
    <property type="entry name" value="SUCCINATE--COA LIGASE [GDP-FORMING] SUBUNIT BETA, MITOCHONDRIAL"/>
    <property type="match status" value="1"/>
</dbReference>
<keyword evidence="4 8" id="KW-0479">Metal-binding</keyword>
<dbReference type="InterPro" id="IPR016102">
    <property type="entry name" value="Succinyl-CoA_synth-like"/>
</dbReference>
<protein>
    <recommendedName>
        <fullName evidence="8">Succinate--CoA ligase [ADP-forming] subunit beta</fullName>
        <ecNumber evidence="8">6.2.1.5</ecNumber>
    </recommendedName>
    <alternativeName>
        <fullName evidence="8">Succinyl-CoA synthetase subunit beta</fullName>
        <shortName evidence="8">SCS-beta</shortName>
    </alternativeName>
</protein>